<evidence type="ECO:0000313" key="2">
    <source>
        <dbReference type="EMBL" id="CAB4051867.1"/>
    </source>
</evidence>
<reference evidence="2 3" key="1">
    <citation type="submission" date="2020-04" db="EMBL/GenBank/DDBJ databases">
        <authorList>
            <person name="De Canck E."/>
        </authorList>
    </citation>
    <scope>NUCLEOTIDE SEQUENCE [LARGE SCALE GENOMIC DNA]</scope>
    <source>
        <strain evidence="2 3">LMG 9964</strain>
    </source>
</reference>
<dbReference type="RefSeq" id="WP_015004646.1">
    <property type="nucleotide sequence ID" value="NZ_CADILN010000010.1"/>
</dbReference>
<dbReference type="Pfam" id="PF18631">
    <property type="entry name" value="Cucumopine_C"/>
    <property type="match status" value="1"/>
</dbReference>
<proteinExistence type="predicted"/>
<protein>
    <recommendedName>
        <fullName evidence="1">Cucumopine synthase C-terminal helical bundle domain-containing protein</fullName>
    </recommendedName>
</protein>
<gene>
    <name evidence="2" type="ORF">LMG9964_05547</name>
</gene>
<evidence type="ECO:0000313" key="3">
    <source>
        <dbReference type="Proteomes" id="UP000494102"/>
    </source>
</evidence>
<dbReference type="EMBL" id="CADILN010000010">
    <property type="protein sequence ID" value="CAB4051867.1"/>
    <property type="molecule type" value="Genomic_DNA"/>
</dbReference>
<dbReference type="AlphaFoldDB" id="A0A6J5KE65"/>
<dbReference type="InterPro" id="IPR040602">
    <property type="entry name" value="Cucumopine_C"/>
</dbReference>
<dbReference type="GeneID" id="27801729"/>
<dbReference type="Proteomes" id="UP000494102">
    <property type="component" value="Unassembled WGS sequence"/>
</dbReference>
<evidence type="ECO:0000259" key="1">
    <source>
        <dbReference type="Pfam" id="PF18631"/>
    </source>
</evidence>
<sequence length="183" mass="21538">MKRNWKEVKAEIEADIDRIWWDEPEEVKMSREFRFPSGAGTDGRVIGNLFFLVCDTQAMGWWTAEPTMRAMLQDPDFTLDHCKRAWRYMNVHMAKLMGDVDPPNCPAPWLNLPTLPKFALAIVDSFDSIHDKAELADLNWSWMNYINRINRWFVTIFPWEIGDHLPRIENKPYKSATQGSYVR</sequence>
<accession>A0A6J5KE65</accession>
<organism evidence="2 3">
    <name type="scientific">Paraburkholderia phenoliruptrix</name>
    <dbReference type="NCBI Taxonomy" id="252970"/>
    <lineage>
        <taxon>Bacteria</taxon>
        <taxon>Pseudomonadati</taxon>
        <taxon>Pseudomonadota</taxon>
        <taxon>Betaproteobacteria</taxon>
        <taxon>Burkholderiales</taxon>
        <taxon>Burkholderiaceae</taxon>
        <taxon>Paraburkholderia</taxon>
    </lineage>
</organism>
<name>A0A6J5KE65_9BURK</name>
<feature type="domain" description="Cucumopine synthase C-terminal helical bundle" evidence="1">
    <location>
        <begin position="5"/>
        <end position="154"/>
    </location>
</feature>